<dbReference type="NCBIfam" id="TIGR01730">
    <property type="entry name" value="RND_mfp"/>
    <property type="match status" value="1"/>
</dbReference>
<evidence type="ECO:0000259" key="4">
    <source>
        <dbReference type="Pfam" id="PF11827"/>
    </source>
</evidence>
<proteinExistence type="inferred from homology"/>
<dbReference type="Pfam" id="PF25954">
    <property type="entry name" value="Beta-barrel_RND_2"/>
    <property type="match status" value="1"/>
</dbReference>
<dbReference type="Pfam" id="PF19335">
    <property type="entry name" value="HMBD"/>
    <property type="match status" value="1"/>
</dbReference>
<feature type="domain" description="CusB-like barrel-sandwich hybrid" evidence="7">
    <location>
        <begin position="134"/>
        <end position="245"/>
    </location>
</feature>
<evidence type="ECO:0000256" key="1">
    <source>
        <dbReference type="ARBA" id="ARBA00009477"/>
    </source>
</evidence>
<dbReference type="Pfam" id="PF11827">
    <property type="entry name" value="DUF3347"/>
    <property type="match status" value="1"/>
</dbReference>
<keyword evidence="2" id="KW-0813">Transport</keyword>
<evidence type="ECO:0000259" key="8">
    <source>
        <dbReference type="Pfam" id="PF25954"/>
    </source>
</evidence>
<feature type="domain" description="Heavy metal binding" evidence="5">
    <location>
        <begin position="48"/>
        <end position="74"/>
    </location>
</feature>
<dbReference type="InterPro" id="IPR045800">
    <property type="entry name" value="HMBD"/>
</dbReference>
<dbReference type="PANTHER" id="PTHR30097">
    <property type="entry name" value="CATION EFFLUX SYSTEM PROTEIN CUSB"/>
    <property type="match status" value="1"/>
</dbReference>
<feature type="domain" description="CzcB-like C-terminal circularly permuted SH3-like" evidence="9">
    <location>
        <begin position="336"/>
        <end position="398"/>
    </location>
</feature>
<dbReference type="EMBL" id="VHSF01000001">
    <property type="protein sequence ID" value="TRO67058.1"/>
    <property type="molecule type" value="Genomic_DNA"/>
</dbReference>
<dbReference type="Gene3D" id="2.40.30.170">
    <property type="match status" value="1"/>
</dbReference>
<dbReference type="Gene3D" id="2.40.420.20">
    <property type="match status" value="1"/>
</dbReference>
<keyword evidence="11" id="KW-1185">Reference proteome</keyword>
<evidence type="ECO:0000313" key="11">
    <source>
        <dbReference type="Proteomes" id="UP000315131"/>
    </source>
</evidence>
<dbReference type="SUPFAM" id="SSF111369">
    <property type="entry name" value="HlyD-like secretion proteins"/>
    <property type="match status" value="1"/>
</dbReference>
<evidence type="ECO:0000256" key="3">
    <source>
        <dbReference type="SAM" id="Phobius"/>
    </source>
</evidence>
<feature type="domain" description="DUF3347" evidence="4">
    <location>
        <begin position="439"/>
        <end position="522"/>
    </location>
</feature>
<keyword evidence="3" id="KW-0472">Membrane</keyword>
<accession>A0A550I8A9</accession>
<dbReference type="Pfam" id="PF25975">
    <property type="entry name" value="CzcB_C"/>
    <property type="match status" value="1"/>
</dbReference>
<dbReference type="GO" id="GO:0060003">
    <property type="term" value="P:copper ion export"/>
    <property type="evidence" value="ECO:0007669"/>
    <property type="project" value="TreeGrafter"/>
</dbReference>
<dbReference type="InterPro" id="IPR058791">
    <property type="entry name" value="3HB_CusB"/>
</dbReference>
<keyword evidence="3" id="KW-1133">Transmembrane helix</keyword>
<evidence type="ECO:0000313" key="10">
    <source>
        <dbReference type="EMBL" id="TRO67058.1"/>
    </source>
</evidence>
<dbReference type="OrthoDB" id="9806939at2"/>
<evidence type="ECO:0000259" key="7">
    <source>
        <dbReference type="Pfam" id="PF25919"/>
    </source>
</evidence>
<comment type="similarity">
    <text evidence="1">Belongs to the membrane fusion protein (MFP) (TC 8.A.1) family.</text>
</comment>
<evidence type="ECO:0000259" key="9">
    <source>
        <dbReference type="Pfam" id="PF25975"/>
    </source>
</evidence>
<feature type="transmembrane region" description="Helical" evidence="3">
    <location>
        <begin position="7"/>
        <end position="26"/>
    </location>
</feature>
<gene>
    <name evidence="10" type="ORF">FGM01_04005</name>
</gene>
<organism evidence="10 11">
    <name type="scientific">Christiangramia sabulilitoris</name>
    <dbReference type="NCBI Taxonomy" id="2583991"/>
    <lineage>
        <taxon>Bacteria</taxon>
        <taxon>Pseudomonadati</taxon>
        <taxon>Bacteroidota</taxon>
        <taxon>Flavobacteriia</taxon>
        <taxon>Flavobacteriales</taxon>
        <taxon>Flavobacteriaceae</taxon>
        <taxon>Christiangramia</taxon>
    </lineage>
</organism>
<dbReference type="InterPro" id="IPR058792">
    <property type="entry name" value="Beta-barrel_RND_2"/>
</dbReference>
<reference evidence="10 11" key="1">
    <citation type="submission" date="2019-06" db="EMBL/GenBank/DDBJ databases">
        <title>Gramella sabulilitoris sp. nov., isolated from a marine sand.</title>
        <authorList>
            <person name="Yoon J.-H."/>
        </authorList>
    </citation>
    <scope>NUCLEOTIDE SEQUENCE [LARGE SCALE GENOMIC DNA]</scope>
    <source>
        <strain evidence="10 11">HSMS-1</strain>
    </source>
</reference>
<dbReference type="InterPro" id="IPR058790">
    <property type="entry name" value="BSH_CusB"/>
</dbReference>
<dbReference type="Gene3D" id="2.40.50.100">
    <property type="match status" value="1"/>
</dbReference>
<dbReference type="InterPro" id="IPR058649">
    <property type="entry name" value="CzcB_C"/>
</dbReference>
<evidence type="ECO:0000256" key="2">
    <source>
        <dbReference type="ARBA" id="ARBA00022448"/>
    </source>
</evidence>
<comment type="caution">
    <text evidence="10">The sequence shown here is derived from an EMBL/GenBank/DDBJ whole genome shotgun (WGS) entry which is preliminary data.</text>
</comment>
<name>A0A550I8A9_9FLAO</name>
<dbReference type="InterPro" id="IPR021782">
    <property type="entry name" value="DUF3347"/>
</dbReference>
<dbReference type="PANTHER" id="PTHR30097:SF4">
    <property type="entry name" value="SLR6042 PROTEIN"/>
    <property type="match status" value="1"/>
</dbReference>
<dbReference type="InterPro" id="IPR051909">
    <property type="entry name" value="MFP_Cation_Efflux"/>
</dbReference>
<feature type="domain" description="CusB-like three alpha-helical bundle" evidence="6">
    <location>
        <begin position="164"/>
        <end position="210"/>
    </location>
</feature>
<evidence type="ECO:0000259" key="6">
    <source>
        <dbReference type="Pfam" id="PF25869"/>
    </source>
</evidence>
<dbReference type="Proteomes" id="UP000315131">
    <property type="component" value="Unassembled WGS sequence"/>
</dbReference>
<protein>
    <submittedName>
        <fullName evidence="10">Efflux RND transporter periplasmic adaptor subunit</fullName>
    </submittedName>
</protein>
<dbReference type="Pfam" id="PF25869">
    <property type="entry name" value="3HB_CusB"/>
    <property type="match status" value="1"/>
</dbReference>
<dbReference type="FunFam" id="2.40.30.170:FF:000010">
    <property type="entry name" value="Efflux RND transporter periplasmic adaptor subunit"/>
    <property type="match status" value="1"/>
</dbReference>
<dbReference type="GO" id="GO:0015679">
    <property type="term" value="P:plasma membrane copper ion transport"/>
    <property type="evidence" value="ECO:0007669"/>
    <property type="project" value="TreeGrafter"/>
</dbReference>
<dbReference type="GO" id="GO:0030288">
    <property type="term" value="C:outer membrane-bounded periplasmic space"/>
    <property type="evidence" value="ECO:0007669"/>
    <property type="project" value="TreeGrafter"/>
</dbReference>
<dbReference type="GO" id="GO:0046914">
    <property type="term" value="F:transition metal ion binding"/>
    <property type="evidence" value="ECO:0007669"/>
    <property type="project" value="TreeGrafter"/>
</dbReference>
<dbReference type="RefSeq" id="WP_143409838.1">
    <property type="nucleotide sequence ID" value="NZ_VHSF01000001.1"/>
</dbReference>
<evidence type="ECO:0000259" key="5">
    <source>
        <dbReference type="Pfam" id="PF19335"/>
    </source>
</evidence>
<dbReference type="AlphaFoldDB" id="A0A550I8A9"/>
<dbReference type="InterPro" id="IPR006143">
    <property type="entry name" value="RND_pump_MFP"/>
</dbReference>
<sequence length="571" mass="63718">MKTNKKNILTGLAILMGGILLGWLFFGGNNKETKEEEHTHSVQNQDEVWTCSMHPQIRQPEPGDCPICGMDLIPLSVEENSLDPEMFKLSENAMKLANISTMTVGTGEASKELRLNGKVEVDERNSYTQATHIPGRIEKLNVNFTGEKVNRGQTLAVIYSPAIVTAQEELLQAQEIKESQPELFAAAKQKLRNWKISDAQIDRMLSRGEPIDRFHISADVSGVVTELMAEQGDYLERGMPVYKIANLDKLWILFDLYETDLNWVREGSMVEYTVQSIPGQTFEGKIDFIDPLLNNNTRVATARIEVSNKELKLKPGMFVSGLVKNNISGAETQEMVIPKSAVLWTGERSVVYIKENAETGAGFKLREITLGPALGDSYVVQDGLQKGEEIVVNGTFTVDAAAQLQGKASMMNPREVKPGEDPEMKMEIPGNFQKQFVPVLAEYFELKDALVASDKEKAKAAAYKTLAVLKEMNLAGFSSMISTHLKTIQKMLQAISENDTLENQRDHFIVLSENMIALASNMEFEEIVYVQFCPMANNNQGANWLSLEEEIQNPYFGEAMLTCGEVKKKIK</sequence>
<dbReference type="GO" id="GO:0022857">
    <property type="term" value="F:transmembrane transporter activity"/>
    <property type="evidence" value="ECO:0007669"/>
    <property type="project" value="InterPro"/>
</dbReference>
<dbReference type="Pfam" id="PF25919">
    <property type="entry name" value="BSH_CusB"/>
    <property type="match status" value="1"/>
</dbReference>
<feature type="domain" description="CusB-like beta-barrel" evidence="8">
    <location>
        <begin position="249"/>
        <end position="320"/>
    </location>
</feature>
<dbReference type="GO" id="GO:0016020">
    <property type="term" value="C:membrane"/>
    <property type="evidence" value="ECO:0007669"/>
    <property type="project" value="InterPro"/>
</dbReference>
<keyword evidence="3" id="KW-0812">Transmembrane</keyword>